<dbReference type="Proteomes" id="UP000245674">
    <property type="component" value="Unassembled WGS sequence"/>
</dbReference>
<evidence type="ECO:0000256" key="1">
    <source>
        <dbReference type="SAM" id="SignalP"/>
    </source>
</evidence>
<evidence type="ECO:0000313" key="2">
    <source>
        <dbReference type="EMBL" id="PWJ66883.1"/>
    </source>
</evidence>
<accession>A0ABX5LJU1</accession>
<proteinExistence type="predicted"/>
<feature type="chain" id="PRO_5046051279" evidence="1">
    <location>
        <begin position="30"/>
        <end position="134"/>
    </location>
</feature>
<feature type="signal peptide" evidence="1">
    <location>
        <begin position="1"/>
        <end position="29"/>
    </location>
</feature>
<name>A0ABX5LJU1_9MICO</name>
<dbReference type="InterPro" id="IPR006311">
    <property type="entry name" value="TAT_signal"/>
</dbReference>
<protein>
    <submittedName>
        <fullName evidence="2">Peptidase inhibitor family I36</fullName>
    </submittedName>
</protein>
<gene>
    <name evidence="2" type="ORF">B0H03_101339</name>
</gene>
<dbReference type="RefSeq" id="WP_160487206.1">
    <property type="nucleotide sequence ID" value="NZ_QGDV01000001.1"/>
</dbReference>
<sequence length="134" mass="14956">MSHIARSTFPRRLILAAGSAAIATVSVLACGVAPASADQRQFCPEGQYCAWENDQRQGNIFNNVVTMSYVGDSWNDQFSSLENRKRDSVVFYEELGSGGDERVVRHDEVAQQLQFEWTDHASTWNDCISSITAY</sequence>
<dbReference type="Gene3D" id="2.60.20.10">
    <property type="entry name" value="Crystallins"/>
    <property type="match status" value="1"/>
</dbReference>
<keyword evidence="1" id="KW-0732">Signal</keyword>
<dbReference type="EMBL" id="QGDV01000001">
    <property type="protein sequence ID" value="PWJ66883.1"/>
    <property type="molecule type" value="Genomic_DNA"/>
</dbReference>
<dbReference type="PROSITE" id="PS51257">
    <property type="entry name" value="PROKAR_LIPOPROTEIN"/>
    <property type="match status" value="1"/>
</dbReference>
<comment type="caution">
    <text evidence="2">The sequence shown here is derived from an EMBL/GenBank/DDBJ whole genome shotgun (WGS) entry which is preliminary data.</text>
</comment>
<organism evidence="2 3">
    <name type="scientific">Rathayibacter iranicus NCPPB 2253 = VKM Ac-1602</name>
    <dbReference type="NCBI Taxonomy" id="1328868"/>
    <lineage>
        <taxon>Bacteria</taxon>
        <taxon>Bacillati</taxon>
        <taxon>Actinomycetota</taxon>
        <taxon>Actinomycetes</taxon>
        <taxon>Micrococcales</taxon>
        <taxon>Microbacteriaceae</taxon>
        <taxon>Rathayibacter</taxon>
    </lineage>
</organism>
<reference evidence="2 3" key="1">
    <citation type="submission" date="2018-03" db="EMBL/GenBank/DDBJ databases">
        <title>Genomic Encyclopedia of Type Strains, Phase III (KMG-III): the genomes of soil and plant-associated and newly described type strains.</title>
        <authorList>
            <person name="Whitman W."/>
        </authorList>
    </citation>
    <scope>NUCLEOTIDE SEQUENCE [LARGE SCALE GENOMIC DNA]</scope>
    <source>
        <strain evidence="2 3">VKM Ac-1602</strain>
    </source>
</reference>
<dbReference type="PROSITE" id="PS51318">
    <property type="entry name" value="TAT"/>
    <property type="match status" value="1"/>
</dbReference>
<keyword evidence="3" id="KW-1185">Reference proteome</keyword>
<evidence type="ECO:0000313" key="3">
    <source>
        <dbReference type="Proteomes" id="UP000245674"/>
    </source>
</evidence>
<dbReference type="Pfam" id="PF03995">
    <property type="entry name" value="Inhibitor_I36"/>
    <property type="match status" value="1"/>
</dbReference>